<sequence length="90" mass="9894">MNKLMTATHWGAYQVSSEDGQVVSLTPFADDPDPSSIGYGMPQALNDPVRIQQPMVRKAWLEKTSKEDSEGRGKGPFVSVSWDRALDLVA</sequence>
<protein>
    <recommendedName>
        <fullName evidence="1">Molybdopterin oxidoreductase N-terminal domain-containing protein</fullName>
    </recommendedName>
</protein>
<dbReference type="Pfam" id="PF18364">
    <property type="entry name" value="Molybdopterin_N"/>
    <property type="match status" value="1"/>
</dbReference>
<reference evidence="2" key="1">
    <citation type="submission" date="2018-05" db="EMBL/GenBank/DDBJ databases">
        <authorList>
            <person name="Lanie J.A."/>
            <person name="Ng W.-L."/>
            <person name="Kazmierczak K.M."/>
            <person name="Andrzejewski T.M."/>
            <person name="Davidsen T.M."/>
            <person name="Wayne K.J."/>
            <person name="Tettelin H."/>
            <person name="Glass J.I."/>
            <person name="Rusch D."/>
            <person name="Podicherti R."/>
            <person name="Tsui H.-C.T."/>
            <person name="Winkler M.E."/>
        </authorList>
    </citation>
    <scope>NUCLEOTIDE SEQUENCE</scope>
</reference>
<dbReference type="EMBL" id="UINC01151279">
    <property type="protein sequence ID" value="SVD44795.1"/>
    <property type="molecule type" value="Genomic_DNA"/>
</dbReference>
<name>A0A382VFI1_9ZZZZ</name>
<dbReference type="Gene3D" id="3.40.50.740">
    <property type="match status" value="1"/>
</dbReference>
<accession>A0A382VFI1</accession>
<dbReference type="AlphaFoldDB" id="A0A382VFI1"/>
<organism evidence="2">
    <name type="scientific">marine metagenome</name>
    <dbReference type="NCBI Taxonomy" id="408172"/>
    <lineage>
        <taxon>unclassified sequences</taxon>
        <taxon>metagenomes</taxon>
        <taxon>ecological metagenomes</taxon>
    </lineage>
</organism>
<dbReference type="InterPro" id="IPR041460">
    <property type="entry name" value="Molybdopterin_N"/>
</dbReference>
<proteinExistence type="predicted"/>
<evidence type="ECO:0000259" key="1">
    <source>
        <dbReference type="Pfam" id="PF18364"/>
    </source>
</evidence>
<feature type="domain" description="Molybdopterin oxidoreductase N-terminal" evidence="1">
    <location>
        <begin position="6"/>
        <end position="44"/>
    </location>
</feature>
<dbReference type="SUPFAM" id="SSF53706">
    <property type="entry name" value="Formate dehydrogenase/DMSO reductase, domains 1-3"/>
    <property type="match status" value="1"/>
</dbReference>
<gene>
    <name evidence="2" type="ORF">METZ01_LOCUS397649</name>
</gene>
<feature type="non-terminal residue" evidence="2">
    <location>
        <position position="90"/>
    </location>
</feature>
<evidence type="ECO:0000313" key="2">
    <source>
        <dbReference type="EMBL" id="SVD44795.1"/>
    </source>
</evidence>